<gene>
    <name evidence="1" type="ORF">ACFOUW_21500</name>
</gene>
<name>A0ABV7YF05_9ACTN</name>
<dbReference type="RefSeq" id="WP_205117783.1">
    <property type="nucleotide sequence ID" value="NZ_JAFBCM010000001.1"/>
</dbReference>
<accession>A0ABV7YF05</accession>
<evidence type="ECO:0000313" key="1">
    <source>
        <dbReference type="EMBL" id="MFC3763428.1"/>
    </source>
</evidence>
<evidence type="ECO:0000313" key="2">
    <source>
        <dbReference type="Proteomes" id="UP001595699"/>
    </source>
</evidence>
<dbReference type="Pfam" id="PF20544">
    <property type="entry name" value="DUF6758"/>
    <property type="match status" value="1"/>
</dbReference>
<keyword evidence="2" id="KW-1185">Reference proteome</keyword>
<dbReference type="Proteomes" id="UP001595699">
    <property type="component" value="Unassembled WGS sequence"/>
</dbReference>
<comment type="caution">
    <text evidence="1">The sequence shown here is derived from an EMBL/GenBank/DDBJ whole genome shotgun (WGS) entry which is preliminary data.</text>
</comment>
<sequence length="213" mass="22441">MKGDPVCPRCGGFVHPPSAWSSSWSCDRHGVVAPLLPSVQPTPEGVRRFADWSHLPIWLPWPLPHGWVVAGTGHAGADNDRARATVLALNGPNPLGGAGELLLVAEEPGVGLGAYLSGIDGPDPGEKFGLGQAEAKVDADGHPTSLWHVPAPPDRAVYAGEAAGLWIWLILFPETAGTLLMEPITLADVRGMGREVEMLPFGALTPRLPGVER</sequence>
<organism evidence="1 2">
    <name type="scientific">Tenggerimyces flavus</name>
    <dbReference type="NCBI Taxonomy" id="1708749"/>
    <lineage>
        <taxon>Bacteria</taxon>
        <taxon>Bacillati</taxon>
        <taxon>Actinomycetota</taxon>
        <taxon>Actinomycetes</taxon>
        <taxon>Propionibacteriales</taxon>
        <taxon>Nocardioidaceae</taxon>
        <taxon>Tenggerimyces</taxon>
    </lineage>
</organism>
<dbReference type="EMBL" id="JBHRZH010000018">
    <property type="protein sequence ID" value="MFC3763428.1"/>
    <property type="molecule type" value="Genomic_DNA"/>
</dbReference>
<proteinExistence type="predicted"/>
<dbReference type="InterPro" id="IPR046646">
    <property type="entry name" value="DUF6758"/>
</dbReference>
<reference evidence="2" key="1">
    <citation type="journal article" date="2019" name="Int. J. Syst. Evol. Microbiol.">
        <title>The Global Catalogue of Microorganisms (GCM) 10K type strain sequencing project: providing services to taxonomists for standard genome sequencing and annotation.</title>
        <authorList>
            <consortium name="The Broad Institute Genomics Platform"/>
            <consortium name="The Broad Institute Genome Sequencing Center for Infectious Disease"/>
            <person name="Wu L."/>
            <person name="Ma J."/>
        </authorList>
    </citation>
    <scope>NUCLEOTIDE SEQUENCE [LARGE SCALE GENOMIC DNA]</scope>
    <source>
        <strain evidence="2">CGMCC 4.7241</strain>
    </source>
</reference>
<protein>
    <submittedName>
        <fullName evidence="1">DUF6758 family protein</fullName>
    </submittedName>
</protein>